<feature type="non-terminal residue" evidence="1">
    <location>
        <position position="1"/>
    </location>
</feature>
<dbReference type="EMBL" id="UINC01052794">
    <property type="protein sequence ID" value="SVB68535.1"/>
    <property type="molecule type" value="Genomic_DNA"/>
</dbReference>
<reference evidence="1" key="1">
    <citation type="submission" date="2018-05" db="EMBL/GenBank/DDBJ databases">
        <authorList>
            <person name="Lanie J.A."/>
            <person name="Ng W.-L."/>
            <person name="Kazmierczak K.M."/>
            <person name="Andrzejewski T.M."/>
            <person name="Davidsen T.M."/>
            <person name="Wayne K.J."/>
            <person name="Tettelin H."/>
            <person name="Glass J.I."/>
            <person name="Rusch D."/>
            <person name="Podicherti R."/>
            <person name="Tsui H.-C.T."/>
            <person name="Winkler M.E."/>
        </authorList>
    </citation>
    <scope>NUCLEOTIDE SEQUENCE</scope>
</reference>
<gene>
    <name evidence="1" type="ORF">METZ01_LOCUS221389</name>
</gene>
<organism evidence="1">
    <name type="scientific">marine metagenome</name>
    <dbReference type="NCBI Taxonomy" id="408172"/>
    <lineage>
        <taxon>unclassified sequences</taxon>
        <taxon>metagenomes</taxon>
        <taxon>ecological metagenomes</taxon>
    </lineage>
</organism>
<accession>A0A382G179</accession>
<sequence>AKKATAARNARMEKAAHRMKSTEMLQGEVILKVVR</sequence>
<protein>
    <submittedName>
        <fullName evidence="1">Uncharacterized protein</fullName>
    </submittedName>
</protein>
<dbReference type="AlphaFoldDB" id="A0A382G179"/>
<evidence type="ECO:0000313" key="1">
    <source>
        <dbReference type="EMBL" id="SVB68535.1"/>
    </source>
</evidence>
<proteinExistence type="predicted"/>
<name>A0A382G179_9ZZZZ</name>